<accession>A0A212JH88</accession>
<evidence type="ECO:0000256" key="4">
    <source>
        <dbReference type="ARBA" id="ARBA00023136"/>
    </source>
</evidence>
<evidence type="ECO:0000313" key="6">
    <source>
        <dbReference type="EMBL" id="SBV98819.1"/>
    </source>
</evidence>
<evidence type="ECO:0000256" key="5">
    <source>
        <dbReference type="RuleBase" id="RU363041"/>
    </source>
</evidence>
<comment type="similarity">
    <text evidence="5">Belongs to the 4-toluene sulfonate uptake permease (TSUP) (TC 2.A.102) family.</text>
</comment>
<reference evidence="6" key="1">
    <citation type="submission" date="2016-04" db="EMBL/GenBank/DDBJ databases">
        <authorList>
            <person name="Evans L.H."/>
            <person name="Alamgir A."/>
            <person name="Owens N."/>
            <person name="Weber N.D."/>
            <person name="Virtaneva K."/>
            <person name="Barbian K."/>
            <person name="Babar A."/>
            <person name="Rosenke K."/>
        </authorList>
    </citation>
    <scope>NUCLEOTIDE SEQUENCE</scope>
    <source>
        <strain evidence="6">86</strain>
    </source>
</reference>
<evidence type="ECO:0000256" key="2">
    <source>
        <dbReference type="ARBA" id="ARBA00022692"/>
    </source>
</evidence>
<dbReference type="InterPro" id="IPR002781">
    <property type="entry name" value="TM_pro_TauE-like"/>
</dbReference>
<comment type="subcellular location">
    <subcellularLocation>
        <location evidence="5">Cell membrane</location>
        <topology evidence="5">Multi-pass membrane protein</topology>
    </subcellularLocation>
    <subcellularLocation>
        <location evidence="1">Membrane</location>
        <topology evidence="1">Multi-pass membrane protein</topology>
    </subcellularLocation>
</comment>
<dbReference type="GO" id="GO:0005886">
    <property type="term" value="C:plasma membrane"/>
    <property type="evidence" value="ECO:0007669"/>
    <property type="project" value="UniProtKB-SubCell"/>
</dbReference>
<feature type="transmembrane region" description="Helical" evidence="5">
    <location>
        <begin position="41"/>
        <end position="59"/>
    </location>
</feature>
<dbReference type="InterPro" id="IPR051598">
    <property type="entry name" value="TSUP/Inactive_protease-like"/>
</dbReference>
<proteinExistence type="inferred from homology"/>
<feature type="transmembrane region" description="Helical" evidence="5">
    <location>
        <begin position="195"/>
        <end position="216"/>
    </location>
</feature>
<evidence type="ECO:0000256" key="1">
    <source>
        <dbReference type="ARBA" id="ARBA00004141"/>
    </source>
</evidence>
<feature type="transmembrane region" description="Helical" evidence="5">
    <location>
        <begin position="130"/>
        <end position="153"/>
    </location>
</feature>
<dbReference type="AlphaFoldDB" id="A0A212JH88"/>
<feature type="transmembrane region" description="Helical" evidence="5">
    <location>
        <begin position="97"/>
        <end position="118"/>
    </location>
</feature>
<protein>
    <recommendedName>
        <fullName evidence="5">Probable membrane transporter protein</fullName>
    </recommendedName>
</protein>
<keyword evidence="4 5" id="KW-0472">Membrane</keyword>
<sequence>MILLLILTLLIGIMGGAVGVGGMLQAPVFEIVAGLDPHTAIGTAMCALIPSILAGAYMYRSVARKEWRTALPVILGGVLLVGPGIMLKAILPGRVLTLILGCFIFISGVPAFFSGKALEEGPSALMRKKSVLFALGSVIGVLAGLTGMGGSALCVPSMMLMGYAPLTSIATGFTYSVPVSILGSLGNYANQAVDLPLAGITAGVGALGTCAGALLARRVPQRQLKRCVSVGCMVAGLCLVIRSL</sequence>
<keyword evidence="2 5" id="KW-0812">Transmembrane</keyword>
<keyword evidence="3 5" id="KW-1133">Transmembrane helix</keyword>
<evidence type="ECO:0000256" key="3">
    <source>
        <dbReference type="ARBA" id="ARBA00022989"/>
    </source>
</evidence>
<keyword evidence="5" id="KW-1003">Cell membrane</keyword>
<gene>
    <name evidence="6" type="ORF">KL86DPRO_11452</name>
</gene>
<feature type="transmembrane region" description="Helical" evidence="5">
    <location>
        <begin position="71"/>
        <end position="91"/>
    </location>
</feature>
<dbReference type="PANTHER" id="PTHR43701">
    <property type="entry name" value="MEMBRANE TRANSPORTER PROTEIN MJ0441-RELATED"/>
    <property type="match status" value="1"/>
</dbReference>
<dbReference type="EMBL" id="FLUQ01000001">
    <property type="protein sequence ID" value="SBV98819.1"/>
    <property type="molecule type" value="Genomic_DNA"/>
</dbReference>
<organism evidence="6">
    <name type="scientific">uncultured delta proteobacterium</name>
    <dbReference type="NCBI Taxonomy" id="34034"/>
    <lineage>
        <taxon>Bacteria</taxon>
        <taxon>Deltaproteobacteria</taxon>
        <taxon>environmental samples</taxon>
    </lineage>
</organism>
<dbReference type="Pfam" id="PF01925">
    <property type="entry name" value="TauE"/>
    <property type="match status" value="1"/>
</dbReference>
<name>A0A212JH88_9DELT</name>
<dbReference type="PANTHER" id="PTHR43701:SF2">
    <property type="entry name" value="MEMBRANE TRANSPORTER PROTEIN YJNA-RELATED"/>
    <property type="match status" value="1"/>
</dbReference>